<dbReference type="Proteomes" id="UP000631114">
    <property type="component" value="Unassembled WGS sequence"/>
</dbReference>
<dbReference type="EMBL" id="JADFTS010000002">
    <property type="protein sequence ID" value="KAF9620154.1"/>
    <property type="molecule type" value="Genomic_DNA"/>
</dbReference>
<organism evidence="1 2">
    <name type="scientific">Coptis chinensis</name>
    <dbReference type="NCBI Taxonomy" id="261450"/>
    <lineage>
        <taxon>Eukaryota</taxon>
        <taxon>Viridiplantae</taxon>
        <taxon>Streptophyta</taxon>
        <taxon>Embryophyta</taxon>
        <taxon>Tracheophyta</taxon>
        <taxon>Spermatophyta</taxon>
        <taxon>Magnoliopsida</taxon>
        <taxon>Ranunculales</taxon>
        <taxon>Ranunculaceae</taxon>
        <taxon>Coptidoideae</taxon>
        <taxon>Coptis</taxon>
    </lineage>
</organism>
<comment type="caution">
    <text evidence="1">The sequence shown here is derived from an EMBL/GenBank/DDBJ whole genome shotgun (WGS) entry which is preliminary data.</text>
</comment>
<protein>
    <submittedName>
        <fullName evidence="1">Uncharacterized protein</fullName>
    </submittedName>
</protein>
<name>A0A835MAT2_9MAGN</name>
<dbReference type="AlphaFoldDB" id="A0A835MAT2"/>
<keyword evidence="2" id="KW-1185">Reference proteome</keyword>
<reference evidence="1 2" key="1">
    <citation type="submission" date="2020-10" db="EMBL/GenBank/DDBJ databases">
        <title>The Coptis chinensis genome and diversification of protoberbering-type alkaloids.</title>
        <authorList>
            <person name="Wang B."/>
            <person name="Shu S."/>
            <person name="Song C."/>
            <person name="Liu Y."/>
        </authorList>
    </citation>
    <scope>NUCLEOTIDE SEQUENCE [LARGE SCALE GENOMIC DNA]</scope>
    <source>
        <strain evidence="1">HL-2020</strain>
        <tissue evidence="1">Leaf</tissue>
    </source>
</reference>
<evidence type="ECO:0000313" key="2">
    <source>
        <dbReference type="Proteomes" id="UP000631114"/>
    </source>
</evidence>
<gene>
    <name evidence="1" type="ORF">IFM89_010813</name>
</gene>
<evidence type="ECO:0000313" key="1">
    <source>
        <dbReference type="EMBL" id="KAF9620154.1"/>
    </source>
</evidence>
<dbReference type="OrthoDB" id="952271at2759"/>
<sequence>MLCESLGFGIVFNLLNMTRFTCLVESTTWDVLDDESFVKYKNGLIAKKLEKDPSHFGYETRSSFVDKR</sequence>
<proteinExistence type="predicted"/>
<accession>A0A835MAT2</accession>